<sequence length="80" mass="9718">MKEEAIQVIGYTKKTLQQDTPAKIREKKRRISRVQQYRSQKEKKRLRLIDDEERKPKVNRAFGQRISRNIPKENKTHRES</sequence>
<dbReference type="AlphaFoldDB" id="A0A9N9DE81"/>
<comment type="caution">
    <text evidence="2">The sequence shown here is derived from an EMBL/GenBank/DDBJ whole genome shotgun (WGS) entry which is preliminary data.</text>
</comment>
<dbReference type="Proteomes" id="UP000789405">
    <property type="component" value="Unassembled WGS sequence"/>
</dbReference>
<organism evidence="2 3">
    <name type="scientific">Dentiscutata erythropus</name>
    <dbReference type="NCBI Taxonomy" id="1348616"/>
    <lineage>
        <taxon>Eukaryota</taxon>
        <taxon>Fungi</taxon>
        <taxon>Fungi incertae sedis</taxon>
        <taxon>Mucoromycota</taxon>
        <taxon>Glomeromycotina</taxon>
        <taxon>Glomeromycetes</taxon>
        <taxon>Diversisporales</taxon>
        <taxon>Gigasporaceae</taxon>
        <taxon>Dentiscutata</taxon>
    </lineage>
</organism>
<reference evidence="2" key="1">
    <citation type="submission" date="2021-06" db="EMBL/GenBank/DDBJ databases">
        <authorList>
            <person name="Kallberg Y."/>
            <person name="Tangrot J."/>
            <person name="Rosling A."/>
        </authorList>
    </citation>
    <scope>NUCLEOTIDE SEQUENCE</scope>
    <source>
        <strain evidence="2">MA453B</strain>
    </source>
</reference>
<gene>
    <name evidence="2" type="ORF">DERYTH_LOCUS9188</name>
</gene>
<dbReference type="EMBL" id="CAJVPY010004949">
    <property type="protein sequence ID" value="CAG8631883.1"/>
    <property type="molecule type" value="Genomic_DNA"/>
</dbReference>
<proteinExistence type="predicted"/>
<evidence type="ECO:0000256" key="1">
    <source>
        <dbReference type="SAM" id="MobiDB-lite"/>
    </source>
</evidence>
<evidence type="ECO:0000313" key="2">
    <source>
        <dbReference type="EMBL" id="CAG8631883.1"/>
    </source>
</evidence>
<feature type="region of interest" description="Disordered" evidence="1">
    <location>
        <begin position="20"/>
        <end position="42"/>
    </location>
</feature>
<evidence type="ECO:0000313" key="3">
    <source>
        <dbReference type="Proteomes" id="UP000789405"/>
    </source>
</evidence>
<accession>A0A9N9DE81</accession>
<protein>
    <submittedName>
        <fullName evidence="2">4644_t:CDS:1</fullName>
    </submittedName>
</protein>
<name>A0A9N9DE81_9GLOM</name>
<keyword evidence="3" id="KW-1185">Reference proteome</keyword>